<feature type="transmembrane region" description="Helical" evidence="3">
    <location>
        <begin position="1496"/>
        <end position="1517"/>
    </location>
</feature>
<organism evidence="4 5">
    <name type="scientific">Triparma columacea</name>
    <dbReference type="NCBI Taxonomy" id="722753"/>
    <lineage>
        <taxon>Eukaryota</taxon>
        <taxon>Sar</taxon>
        <taxon>Stramenopiles</taxon>
        <taxon>Ochrophyta</taxon>
        <taxon>Bolidophyceae</taxon>
        <taxon>Parmales</taxon>
        <taxon>Triparmaceae</taxon>
        <taxon>Triparma</taxon>
    </lineage>
</organism>
<dbReference type="Proteomes" id="UP001165065">
    <property type="component" value="Unassembled WGS sequence"/>
</dbReference>
<comment type="caution">
    <text evidence="4">The sequence shown here is derived from an EMBL/GenBank/DDBJ whole genome shotgun (WGS) entry which is preliminary data.</text>
</comment>
<feature type="transmembrane region" description="Helical" evidence="3">
    <location>
        <begin position="1401"/>
        <end position="1424"/>
    </location>
</feature>
<name>A0A9W7GJL2_9STRA</name>
<protein>
    <submittedName>
        <fullName evidence="4">Uncharacterized protein</fullName>
    </submittedName>
</protein>
<evidence type="ECO:0000256" key="2">
    <source>
        <dbReference type="SAM" id="MobiDB-lite"/>
    </source>
</evidence>
<dbReference type="SUPFAM" id="SSF55961">
    <property type="entry name" value="Bet v1-like"/>
    <property type="match status" value="1"/>
</dbReference>
<keyword evidence="3" id="KW-1133">Transmembrane helix</keyword>
<feature type="transmembrane region" description="Helical" evidence="3">
    <location>
        <begin position="1191"/>
        <end position="1212"/>
    </location>
</feature>
<feature type="region of interest" description="Disordered" evidence="2">
    <location>
        <begin position="1"/>
        <end position="47"/>
    </location>
</feature>
<feature type="transmembrane region" description="Helical" evidence="3">
    <location>
        <begin position="1322"/>
        <end position="1341"/>
    </location>
</feature>
<reference evidence="5" key="1">
    <citation type="journal article" date="2023" name="Commun. Biol.">
        <title>Genome analysis of Parmales, the sister group of diatoms, reveals the evolutionary specialization of diatoms from phago-mixotrophs to photoautotrophs.</title>
        <authorList>
            <person name="Ban H."/>
            <person name="Sato S."/>
            <person name="Yoshikawa S."/>
            <person name="Yamada K."/>
            <person name="Nakamura Y."/>
            <person name="Ichinomiya M."/>
            <person name="Sato N."/>
            <person name="Blanc-Mathieu R."/>
            <person name="Endo H."/>
            <person name="Kuwata A."/>
            <person name="Ogata H."/>
        </authorList>
    </citation>
    <scope>NUCLEOTIDE SEQUENCE [LARGE SCALE GENOMIC DNA]</scope>
</reference>
<feature type="transmembrane region" description="Helical" evidence="3">
    <location>
        <begin position="1529"/>
        <end position="1549"/>
    </location>
</feature>
<dbReference type="Gene3D" id="3.30.530.20">
    <property type="match status" value="1"/>
</dbReference>
<evidence type="ECO:0000313" key="5">
    <source>
        <dbReference type="Proteomes" id="UP001165065"/>
    </source>
</evidence>
<feature type="region of interest" description="Disordered" evidence="2">
    <location>
        <begin position="1642"/>
        <end position="1688"/>
    </location>
</feature>
<keyword evidence="1" id="KW-0175">Coiled coil</keyword>
<sequence length="1688" mass="189391">MAEVYGQLAPTPGTYAEIEPSEASGTSCENKEPEQEVTTTSKPYGKTKGDEIAYLKELLAVFKAKDEEAKAESEAKEAKIAKLEEELSAAFAKVKALTPKKVAPHPDDVDLPAVPCGKNEANYSLKHDEIEKEVVEMASQSKLGMINMSSKNIVKVELGRMVHEEKDKVLEYIMKESHSGEWKRWILEDHEDSGFKTVYWALQIKGGNMVVSYVLDVKAANSSDPTGPIAIELKTVEVNSLKKDTLDKFLKIRRKFKAIPRVGKLAGVLRIKAHEFGQSLLILSGTVEADINETKEAFNFGSLRFSLKSKSKITVKSLARAATLRRTTLFNNNSIAPEARSSPNNHLILSIQGLFDDISKHFHSPEIIDKRRKSFFVQSIMPNAPPLTTTEAKMVEEKKQSLLSLAPKAKRIPDTLQSDTQKFIYVENASSSVFGVCSVLRVQQATLNSMLPLPVLIRITKKQMSWADRLQSKYRRNNKQVDSETREGLIKSMQEGATELPEEQEETIKALEKEFQVEGGWQSLPSPYRADYGTGIGKLVRGETKCLFTSTNLKSSGGVPRCKMMLYQYLDAGGLIPLSVANKKIPKALGIVDKLVKSFQRDNDIDTALLIYNTNCIRNVPQHYTQLEEETIALAKVSLASALQNKKYKSIKSPDDKVEMKGVHVEGETQGTLLATSVIDARVEDCAAHLLSDLDNREFLKSVEQRTSKITDHKTIKINDHSYYYFATRSMGVPGFSLRESRSKVTWKKDDDGSLIVVFADTDDLREEFPIKRGNILVSGITVWFYKPLAPIGNVPQTSVVFTSQINLKGIITPAMVERAAPSFLGQVSVLRRKFDKSFEVDEKSRLQIAKKFEALIIDRSANDRVAHLFKHKAGASTVSSNSSFATTMVKVKSFKECWGRTTFKVGNKLEDVAALYWNFDSRANLALYTEASCAKSENDFEDIISKTENLASAHKGTHSNRTFRLKRRLSKINKDTIVILMQPESNEEDFENFWKRRSALKLYDSMPSREITAIKIRRTGENGSSVEIITRLNLGKTVSKSAAKAFLLKLLARGSQAVFYFTNYVDMDKISKEEGKVIGEDLMTNLKRRNVGYRSSKREVVTKYMNHNQALRELKQKYTFIEALLCAVIQNKLSTIADVKYKAECLGDREGRAIGHSLAISLATNLTAQAGVDEWIHQFPALREIDKEVIWFRPMIIHISYALVGDVSWGLKLRVASAAVISIVDFATDVYVAIVFWQKKRTAYFMAVVTMLGLTITLQMLVAFLQYRNKSFQSVAFEFLIILAGMKPAMDAYRVTTGMEQEMGTILTPVDEMVFNKIVELLAESIPGVVIQIGAILATIQEGEESAGVGASWLSLITSGFSAGLISAMISYDYDTDPIKRETSPLLYGYIPAKSRNRMLAFSSMVLFSAGMLYIRCLIVVLLGSIHKRWSFLYIFGDLVLHLLIRFARDDIWYWLSIGSTAMDFLGSIIIRSFTKLVMDFSSLVHFRSPLEVGGVYWTLSLIVTIISLPLATSFYEGAGGDKNTAENVKIATWYLIIGVILSFTLFFKTINTQYLGTFTSTITSRDYVIANFREADSDEKRAGFSFMVSRRLWKSIENEVRVWVINNWSEWEEEKPKWLSDRVRTMIPLEFLPTMRAKEKEKSRRIMESIKASGGKNSQPLVRVTPVSEISQSSQSSPTSPSSLTI</sequence>
<evidence type="ECO:0000256" key="1">
    <source>
        <dbReference type="SAM" id="Coils"/>
    </source>
</evidence>
<accession>A0A9W7GJL2</accession>
<feature type="transmembrane region" description="Helical" evidence="3">
    <location>
        <begin position="1353"/>
        <end position="1373"/>
    </location>
</feature>
<feature type="compositionally biased region" description="Low complexity" evidence="2">
    <location>
        <begin position="1673"/>
        <end position="1688"/>
    </location>
</feature>
<proteinExistence type="predicted"/>
<evidence type="ECO:0000313" key="4">
    <source>
        <dbReference type="EMBL" id="GMI45182.1"/>
    </source>
</evidence>
<dbReference type="InterPro" id="IPR023393">
    <property type="entry name" value="START-like_dom_sf"/>
</dbReference>
<keyword evidence="3" id="KW-0812">Transmembrane</keyword>
<feature type="transmembrane region" description="Helical" evidence="3">
    <location>
        <begin position="1219"/>
        <end position="1238"/>
    </location>
</feature>
<keyword evidence="5" id="KW-1185">Reference proteome</keyword>
<evidence type="ECO:0000256" key="3">
    <source>
        <dbReference type="SAM" id="Phobius"/>
    </source>
</evidence>
<gene>
    <name evidence="4" type="ORF">TrCOL_g10638</name>
</gene>
<feature type="transmembrane region" description="Helical" evidence="3">
    <location>
        <begin position="1244"/>
        <end position="1266"/>
    </location>
</feature>
<dbReference type="EMBL" id="BRYA01000238">
    <property type="protein sequence ID" value="GMI45182.1"/>
    <property type="molecule type" value="Genomic_DNA"/>
</dbReference>
<feature type="coiled-coil region" evidence="1">
    <location>
        <begin position="64"/>
        <end position="93"/>
    </location>
</feature>
<feature type="transmembrane region" description="Helical" evidence="3">
    <location>
        <begin position="1453"/>
        <end position="1476"/>
    </location>
</feature>
<keyword evidence="3" id="KW-0472">Membrane</keyword>
<dbReference type="OrthoDB" id="10475732at2759"/>